<organism evidence="1">
    <name type="scientific">marine metagenome</name>
    <dbReference type="NCBI Taxonomy" id="408172"/>
    <lineage>
        <taxon>unclassified sequences</taxon>
        <taxon>metagenomes</taxon>
        <taxon>ecological metagenomes</taxon>
    </lineage>
</organism>
<gene>
    <name evidence="1" type="ORF">METZ01_LOCUS495824</name>
</gene>
<proteinExistence type="predicted"/>
<accession>A0A383DF75</accession>
<feature type="non-terminal residue" evidence="1">
    <location>
        <position position="50"/>
    </location>
</feature>
<sequence>MGHFWPPRLDIAAGALVQLNGHRTQKKMKIDTTSGDYDFTYLSLGAGVQS</sequence>
<dbReference type="EMBL" id="UINC01216718">
    <property type="protein sequence ID" value="SVE42970.1"/>
    <property type="molecule type" value="Genomic_DNA"/>
</dbReference>
<name>A0A383DF75_9ZZZZ</name>
<protein>
    <submittedName>
        <fullName evidence="1">Uncharacterized protein</fullName>
    </submittedName>
</protein>
<dbReference type="AlphaFoldDB" id="A0A383DF75"/>
<reference evidence="1" key="1">
    <citation type="submission" date="2018-05" db="EMBL/GenBank/DDBJ databases">
        <authorList>
            <person name="Lanie J.A."/>
            <person name="Ng W.-L."/>
            <person name="Kazmierczak K.M."/>
            <person name="Andrzejewski T.M."/>
            <person name="Davidsen T.M."/>
            <person name="Wayne K.J."/>
            <person name="Tettelin H."/>
            <person name="Glass J.I."/>
            <person name="Rusch D."/>
            <person name="Podicherti R."/>
            <person name="Tsui H.-C.T."/>
            <person name="Winkler M.E."/>
        </authorList>
    </citation>
    <scope>NUCLEOTIDE SEQUENCE</scope>
</reference>
<evidence type="ECO:0000313" key="1">
    <source>
        <dbReference type="EMBL" id="SVE42970.1"/>
    </source>
</evidence>